<sequence>MPRLRLGYTKSRTGCLRCKQRRCDENRPCRACVRHGIECSLMTSSVYSDDGSCSPAPREQVITPNNLPQKLLPQALVQADTSAESSTAASSNVSTLSLAESSPATPDRFPYFAKFITEQPQDGTANWVSDLEMLHHYTTETYKTVALGYRLNIWQVQVPKLAFSHVFLLHQLLAVSAFHLAYLHPDNRQQYSLQASHHQSLAIQGISVALQCITTENCHALFPAASFLFVGALAASRPDELAGSMQGPIMDNLIDVFLLVRGIKSVLDASKVLDTSKDIIKEGPLGDLLSPNVTDETREPNPGLERLTGRLNKFSERLSVMEAEGQLDEAVRMVIEVEIASLIRAIQYAIQNAASPEHQIMASWPIGMADAYIGLLRQRCQPAVALVAYYCVVMHATEPKYWFSRGWSFCVLRDLETLMSPPWNQDTAWALGWIARPGEMR</sequence>
<reference evidence="3" key="1">
    <citation type="submission" date="2023-06" db="EMBL/GenBank/DDBJ databases">
        <title>Genome-scale phylogeny and comparative genomics of the fungal order Sordariales.</title>
        <authorList>
            <consortium name="Lawrence Berkeley National Laboratory"/>
            <person name="Hensen N."/>
            <person name="Bonometti L."/>
            <person name="Westerberg I."/>
            <person name="Brannstrom I.O."/>
            <person name="Guillou S."/>
            <person name="Cros-Aarteil S."/>
            <person name="Calhoun S."/>
            <person name="Haridas S."/>
            <person name="Kuo A."/>
            <person name="Mondo S."/>
            <person name="Pangilinan J."/>
            <person name="Riley R."/>
            <person name="LaButti K."/>
            <person name="Andreopoulos B."/>
            <person name="Lipzen A."/>
            <person name="Chen C."/>
            <person name="Yanf M."/>
            <person name="Daum C."/>
            <person name="Ng V."/>
            <person name="Clum A."/>
            <person name="Steindorff A."/>
            <person name="Ohm R."/>
            <person name="Martin F."/>
            <person name="Silar P."/>
            <person name="Natvig D."/>
            <person name="Lalanne C."/>
            <person name="Gautier V."/>
            <person name="Ament-velasquez S.L."/>
            <person name="Kruys A."/>
            <person name="Hutchinson M.I."/>
            <person name="Powell A.J."/>
            <person name="Barry K."/>
            <person name="Miller A.N."/>
            <person name="Grigoriev I.V."/>
            <person name="Debuchy R."/>
            <person name="Gladieux P."/>
            <person name="Thoren M.H."/>
            <person name="Johannesson H."/>
        </authorList>
    </citation>
    <scope>NUCLEOTIDE SEQUENCE</scope>
    <source>
        <strain evidence="3">SMH3391-2</strain>
    </source>
</reference>
<dbReference type="SUPFAM" id="SSF57701">
    <property type="entry name" value="Zn2/Cys6 DNA-binding domain"/>
    <property type="match status" value="1"/>
</dbReference>
<dbReference type="Proteomes" id="UP001174934">
    <property type="component" value="Unassembled WGS sequence"/>
</dbReference>
<organism evidence="3 4">
    <name type="scientific">Bombardia bombarda</name>
    <dbReference type="NCBI Taxonomy" id="252184"/>
    <lineage>
        <taxon>Eukaryota</taxon>
        <taxon>Fungi</taxon>
        <taxon>Dikarya</taxon>
        <taxon>Ascomycota</taxon>
        <taxon>Pezizomycotina</taxon>
        <taxon>Sordariomycetes</taxon>
        <taxon>Sordariomycetidae</taxon>
        <taxon>Sordariales</taxon>
        <taxon>Lasiosphaeriaceae</taxon>
        <taxon>Bombardia</taxon>
    </lineage>
</organism>
<dbReference type="InterPro" id="IPR036864">
    <property type="entry name" value="Zn2-C6_fun-type_DNA-bd_sf"/>
</dbReference>
<dbReference type="PANTHER" id="PTHR47784:SF5">
    <property type="entry name" value="STEROL UPTAKE CONTROL PROTEIN 2"/>
    <property type="match status" value="1"/>
</dbReference>
<dbReference type="AlphaFoldDB" id="A0AA39W9X0"/>
<evidence type="ECO:0000259" key="2">
    <source>
        <dbReference type="SMART" id="SM00066"/>
    </source>
</evidence>
<evidence type="ECO:0000313" key="4">
    <source>
        <dbReference type="Proteomes" id="UP001174934"/>
    </source>
</evidence>
<dbReference type="InterPro" id="IPR001138">
    <property type="entry name" value="Zn2Cys6_DnaBD"/>
</dbReference>
<protein>
    <recommendedName>
        <fullName evidence="2">Zn(2)-C6 fungal-type domain-containing protein</fullName>
    </recommendedName>
</protein>
<dbReference type="InterPro" id="IPR021858">
    <property type="entry name" value="Fun_TF"/>
</dbReference>
<feature type="domain" description="Zn(2)-C6 fungal-type" evidence="2">
    <location>
        <begin position="9"/>
        <end position="50"/>
    </location>
</feature>
<name>A0AA39W9X0_9PEZI</name>
<dbReference type="Pfam" id="PF00172">
    <property type="entry name" value="Zn_clus"/>
    <property type="match status" value="1"/>
</dbReference>
<dbReference type="EMBL" id="JAULSR010000010">
    <property type="protein sequence ID" value="KAK0610722.1"/>
    <property type="molecule type" value="Genomic_DNA"/>
</dbReference>
<proteinExistence type="predicted"/>
<dbReference type="PANTHER" id="PTHR47784">
    <property type="entry name" value="STEROL UPTAKE CONTROL PROTEIN 2"/>
    <property type="match status" value="1"/>
</dbReference>
<keyword evidence="1" id="KW-0539">Nucleus</keyword>
<dbReference type="SMART" id="SM00066">
    <property type="entry name" value="GAL4"/>
    <property type="match status" value="1"/>
</dbReference>
<accession>A0AA39W9X0</accession>
<dbReference type="InterPro" id="IPR053157">
    <property type="entry name" value="Sterol_Uptake_Regulator"/>
</dbReference>
<evidence type="ECO:0000313" key="3">
    <source>
        <dbReference type="EMBL" id="KAK0610722.1"/>
    </source>
</evidence>
<evidence type="ECO:0000256" key="1">
    <source>
        <dbReference type="ARBA" id="ARBA00023242"/>
    </source>
</evidence>
<dbReference type="Pfam" id="PF11951">
    <property type="entry name" value="Fungal_trans_2"/>
    <property type="match status" value="1"/>
</dbReference>
<gene>
    <name evidence="3" type="ORF">B0T17DRAFT_500556</name>
</gene>
<comment type="caution">
    <text evidence="3">The sequence shown here is derived from an EMBL/GenBank/DDBJ whole genome shotgun (WGS) entry which is preliminary data.</text>
</comment>
<dbReference type="GO" id="GO:0001228">
    <property type="term" value="F:DNA-binding transcription activator activity, RNA polymerase II-specific"/>
    <property type="evidence" value="ECO:0007669"/>
    <property type="project" value="TreeGrafter"/>
</dbReference>
<dbReference type="GO" id="GO:0008270">
    <property type="term" value="F:zinc ion binding"/>
    <property type="evidence" value="ECO:0007669"/>
    <property type="project" value="InterPro"/>
</dbReference>
<keyword evidence="4" id="KW-1185">Reference proteome</keyword>